<name>A0AAD9SP46_PHOAM</name>
<dbReference type="Pfam" id="PF26639">
    <property type="entry name" value="Het-6_barrel"/>
    <property type="match status" value="1"/>
</dbReference>
<feature type="region of interest" description="Disordered" evidence="1">
    <location>
        <begin position="54"/>
        <end position="85"/>
    </location>
</feature>
<accession>A0AAD9SP46</accession>
<proteinExistence type="predicted"/>
<evidence type="ECO:0000256" key="1">
    <source>
        <dbReference type="SAM" id="MobiDB-lite"/>
    </source>
</evidence>
<dbReference type="PANTHER" id="PTHR24148">
    <property type="entry name" value="ANKYRIN REPEAT DOMAIN-CONTAINING PROTEIN 39 HOMOLOG-RELATED"/>
    <property type="match status" value="1"/>
</dbReference>
<gene>
    <name evidence="3" type="ORF">N8I77_004766</name>
</gene>
<dbReference type="EMBL" id="JAUJFL010000002">
    <property type="protein sequence ID" value="KAK2611427.1"/>
    <property type="molecule type" value="Genomic_DNA"/>
</dbReference>
<feature type="compositionally biased region" description="Polar residues" evidence="1">
    <location>
        <begin position="66"/>
        <end position="81"/>
    </location>
</feature>
<dbReference type="PANTHER" id="PTHR24148:SF80">
    <property type="entry name" value="HETEROKARYON INCOMPATIBILITY DOMAIN-CONTAINING PROTEIN"/>
    <property type="match status" value="1"/>
</dbReference>
<organism evidence="3 4">
    <name type="scientific">Phomopsis amygdali</name>
    <name type="common">Fusicoccum amygdali</name>
    <dbReference type="NCBI Taxonomy" id="1214568"/>
    <lineage>
        <taxon>Eukaryota</taxon>
        <taxon>Fungi</taxon>
        <taxon>Dikarya</taxon>
        <taxon>Ascomycota</taxon>
        <taxon>Pezizomycotina</taxon>
        <taxon>Sordariomycetes</taxon>
        <taxon>Sordariomycetidae</taxon>
        <taxon>Diaporthales</taxon>
        <taxon>Diaporthaceae</taxon>
        <taxon>Diaporthe</taxon>
    </lineage>
</organism>
<dbReference type="Proteomes" id="UP001265746">
    <property type="component" value="Unassembled WGS sequence"/>
</dbReference>
<reference evidence="3" key="1">
    <citation type="submission" date="2023-06" db="EMBL/GenBank/DDBJ databases">
        <authorList>
            <person name="Noh H."/>
        </authorList>
    </citation>
    <scope>NUCLEOTIDE SEQUENCE</scope>
    <source>
        <strain evidence="3">DUCC20226</strain>
    </source>
</reference>
<evidence type="ECO:0000259" key="2">
    <source>
        <dbReference type="Pfam" id="PF06985"/>
    </source>
</evidence>
<feature type="domain" description="Heterokaryon incompatibility" evidence="2">
    <location>
        <begin position="137"/>
        <end position="202"/>
    </location>
</feature>
<protein>
    <recommendedName>
        <fullName evidence="2">Heterokaryon incompatibility domain-containing protein</fullName>
    </recommendedName>
</protein>
<evidence type="ECO:0000313" key="3">
    <source>
        <dbReference type="EMBL" id="KAK2611427.1"/>
    </source>
</evidence>
<dbReference type="Pfam" id="PF06985">
    <property type="entry name" value="HET"/>
    <property type="match status" value="1"/>
</dbReference>
<comment type="caution">
    <text evidence="3">The sequence shown here is derived from an EMBL/GenBank/DDBJ whole genome shotgun (WGS) entry which is preliminary data.</text>
</comment>
<dbReference type="InterPro" id="IPR010730">
    <property type="entry name" value="HET"/>
</dbReference>
<keyword evidence="4" id="KW-1185">Reference proteome</keyword>
<dbReference type="InterPro" id="IPR052895">
    <property type="entry name" value="HetReg/Transcr_Mod"/>
</dbReference>
<dbReference type="AlphaFoldDB" id="A0AAD9SP46"/>
<sequence>MLEPSEYLPSSYALQSGTTFFQMASGRDEWASWKKVLKREGKKGYTLARDSLREGWREGWSSSSEKVTSNSDTQDAASNGGSAYDQEVIPKPEADFKYEPLPGEGFIRLLKIVPGNKEEMIRLELSTVMLGNSCGTYESLSYSLHTILTSLRPSTSEESRVLWVDAICINQGDMIERNEQVPIMDRIYQNSWRTVQFLRREPVQSAKRDLYLARMDIWSMLSCEWWYRAWTLQEILLSSSIILIQGNLEIDWHDFCLAVDHGLRMHIWIFLDSGTFVAEEIIPYLSIKSLQLQLGLYGDSTSNRPDFGAEGVLKLLEKCRQRESKDPRDKIYAIFGIIKAVQKMRPPSDAVHRMFMDPDYTNPVVYVYRMLTQQLIEATESLDVLGVCPPSTRRGLPSWVTDWSVSDSFAVPLARDSLDRPRRTHAARGAPARVRFPPDAVTLVLRGHEVTKVKAISEVLTRVHFTLETRESKDDSTDSATGGFRSTVKELYEETHADLHAEASYFHTLLEWERFASKTTAQNPGGGDPQSVYWKTLCAGTYDPSDPSKTEAMYQEWLKVLVNLRNNEKRFGSFSSKINPMIYTMQSISWSVGFPEFTPFLECAIERRFGWCENEWLCLLPEGAQKDDRVVLAEGGKVPLVLRPDGDGYYMFVGEAYIHGIMDGEAFRPDLCQDIKVC</sequence>
<evidence type="ECO:0000313" key="4">
    <source>
        <dbReference type="Proteomes" id="UP001265746"/>
    </source>
</evidence>